<dbReference type="GO" id="GO:0006779">
    <property type="term" value="P:porphyrin-containing compound biosynthetic process"/>
    <property type="evidence" value="ECO:0007669"/>
    <property type="project" value="InterPro"/>
</dbReference>
<gene>
    <name evidence="2" type="ORF">E4N74_11230</name>
</gene>
<evidence type="ECO:0000259" key="1">
    <source>
        <dbReference type="Pfam" id="PF01208"/>
    </source>
</evidence>
<dbReference type="PANTHER" id="PTHR47099">
    <property type="entry name" value="METHYLCOBAMIDE:COM METHYLTRANSFERASE MTBA"/>
    <property type="match status" value="1"/>
</dbReference>
<dbReference type="SUPFAM" id="SSF51726">
    <property type="entry name" value="UROD/MetE-like"/>
    <property type="match status" value="1"/>
</dbReference>
<dbReference type="PANTHER" id="PTHR47099:SF1">
    <property type="entry name" value="METHYLCOBAMIDE:COM METHYLTRANSFERASE MTBA"/>
    <property type="match status" value="1"/>
</dbReference>
<dbReference type="EMBL" id="CP038804">
    <property type="protein sequence ID" value="UTY34511.1"/>
    <property type="molecule type" value="Genomic_DNA"/>
</dbReference>
<protein>
    <submittedName>
        <fullName evidence="2">Methylcobamide--CoM methyltransferase</fullName>
    </submittedName>
</protein>
<feature type="domain" description="Uroporphyrinogen decarboxylase (URO-D)" evidence="1">
    <location>
        <begin position="3"/>
        <end position="326"/>
    </location>
</feature>
<evidence type="ECO:0000313" key="2">
    <source>
        <dbReference type="EMBL" id="UTY34511.1"/>
    </source>
</evidence>
<keyword evidence="2" id="KW-0808">Transferase</keyword>
<dbReference type="GO" id="GO:0004853">
    <property type="term" value="F:uroporphyrinogen decarboxylase activity"/>
    <property type="evidence" value="ECO:0007669"/>
    <property type="project" value="InterPro"/>
</dbReference>
<organism evidence="2 3">
    <name type="scientific">Treponema putidum</name>
    <dbReference type="NCBI Taxonomy" id="221027"/>
    <lineage>
        <taxon>Bacteria</taxon>
        <taxon>Pseudomonadati</taxon>
        <taxon>Spirochaetota</taxon>
        <taxon>Spirochaetia</taxon>
        <taxon>Spirochaetales</taxon>
        <taxon>Treponemataceae</taxon>
        <taxon>Treponema</taxon>
    </lineage>
</organism>
<dbReference type="InterPro" id="IPR052024">
    <property type="entry name" value="Methanogen_methyltrans"/>
</dbReference>
<keyword evidence="2" id="KW-0489">Methyltransferase</keyword>
<dbReference type="NCBIfam" id="NF004889">
    <property type="entry name" value="PRK06252.1"/>
    <property type="match status" value="1"/>
</dbReference>
<dbReference type="GO" id="GO:0032259">
    <property type="term" value="P:methylation"/>
    <property type="evidence" value="ECO:0007669"/>
    <property type="project" value="UniProtKB-KW"/>
</dbReference>
<dbReference type="InterPro" id="IPR038071">
    <property type="entry name" value="UROD/MetE-like_sf"/>
</dbReference>
<reference evidence="2" key="1">
    <citation type="submission" date="2019-04" db="EMBL/GenBank/DDBJ databases">
        <title>Whole genome sequencing of oral phylogroup 2 treponemes.</title>
        <authorList>
            <person name="Chan Y."/>
            <person name="Zeng H.H."/>
            <person name="Yu X.L."/>
            <person name="Leung W.K."/>
            <person name="Watt R.M."/>
        </authorList>
    </citation>
    <scope>NUCLEOTIDE SEQUENCE</scope>
    <source>
        <strain evidence="2">OMZ 835</strain>
    </source>
</reference>
<dbReference type="Pfam" id="PF01208">
    <property type="entry name" value="URO-D"/>
    <property type="match status" value="1"/>
</dbReference>
<proteinExistence type="predicted"/>
<accession>A0AAE9MXI6</accession>
<dbReference type="RefSeq" id="WP_044978146.1">
    <property type="nucleotide sequence ID" value="NZ_CP009228.1"/>
</dbReference>
<dbReference type="KEGG" id="tpk:JO40_04190"/>
<sequence length="340" mass="37364">MNKKERLLAILNGNKTDRPPVICPGGMMNPCVTELIKKYNIDFKKANSDGKTMAALSKLVVEENLFENYAVPFCMSIEAEAMGAECDIGSDTCEPHIKAYAADGMELTNFHKINFTEGRPKAVLEAVSILKNDNIPVIGNVPGPFSVGTSIVDPLKVYPALKKDKETAHTFFDFISSEVGHFALEQTRRGADLITISDPSGTGEILGPKYFEEYMVTYMNKMISIIRTDKNIPVIVHICGQMKKVFGLLAKINADAFSFDAIVSLKEAKEKIQKPVMGNISTYALEHSRPEVIKQMAVNRVKKNIDIIAPACGLGMNSKLENIKNILIGVENAESSDSNK</sequence>
<dbReference type="Proteomes" id="UP001058682">
    <property type="component" value="Chromosome"/>
</dbReference>
<dbReference type="Gene3D" id="3.20.20.210">
    <property type="match status" value="1"/>
</dbReference>
<dbReference type="AlphaFoldDB" id="A0AAE9MXI6"/>
<name>A0AAE9MXI6_9SPIR</name>
<dbReference type="GO" id="GO:0008168">
    <property type="term" value="F:methyltransferase activity"/>
    <property type="evidence" value="ECO:0007669"/>
    <property type="project" value="UniProtKB-KW"/>
</dbReference>
<dbReference type="InterPro" id="IPR000257">
    <property type="entry name" value="Uroporphyrinogen_deCOase"/>
</dbReference>
<evidence type="ECO:0000313" key="3">
    <source>
        <dbReference type="Proteomes" id="UP001058682"/>
    </source>
</evidence>